<keyword evidence="2" id="KW-1185">Reference proteome</keyword>
<comment type="caution">
    <text evidence="1">The sequence shown here is derived from an EMBL/GenBank/DDBJ whole genome shotgun (WGS) entry which is preliminary data.</text>
</comment>
<feature type="non-terminal residue" evidence="1">
    <location>
        <position position="99"/>
    </location>
</feature>
<protein>
    <submittedName>
        <fullName evidence="1">Uncharacterized protein</fullName>
    </submittedName>
</protein>
<gene>
    <name evidence="1" type="ORF">L2E82_28870</name>
</gene>
<proteinExistence type="predicted"/>
<feature type="non-terminal residue" evidence="1">
    <location>
        <position position="1"/>
    </location>
</feature>
<reference evidence="1 2" key="2">
    <citation type="journal article" date="2022" name="Mol. Ecol. Resour.">
        <title>The genomes of chicory, endive, great burdock and yacon provide insights into Asteraceae paleo-polyploidization history and plant inulin production.</title>
        <authorList>
            <person name="Fan W."/>
            <person name="Wang S."/>
            <person name="Wang H."/>
            <person name="Wang A."/>
            <person name="Jiang F."/>
            <person name="Liu H."/>
            <person name="Zhao H."/>
            <person name="Xu D."/>
            <person name="Zhang Y."/>
        </authorList>
    </citation>
    <scope>NUCLEOTIDE SEQUENCE [LARGE SCALE GENOMIC DNA]</scope>
    <source>
        <strain evidence="2">cv. Punajuju</strain>
        <tissue evidence="1">Leaves</tissue>
    </source>
</reference>
<reference evidence="2" key="1">
    <citation type="journal article" date="2022" name="Mol. Ecol. Resour.">
        <title>The genomes of chicory, endive, great burdock and yacon provide insights into Asteraceae palaeo-polyploidization history and plant inulin production.</title>
        <authorList>
            <person name="Fan W."/>
            <person name="Wang S."/>
            <person name="Wang H."/>
            <person name="Wang A."/>
            <person name="Jiang F."/>
            <person name="Liu H."/>
            <person name="Zhao H."/>
            <person name="Xu D."/>
            <person name="Zhang Y."/>
        </authorList>
    </citation>
    <scope>NUCLEOTIDE SEQUENCE [LARGE SCALE GENOMIC DNA]</scope>
    <source>
        <strain evidence="2">cv. Punajuju</strain>
    </source>
</reference>
<organism evidence="1 2">
    <name type="scientific">Cichorium intybus</name>
    <name type="common">Chicory</name>
    <dbReference type="NCBI Taxonomy" id="13427"/>
    <lineage>
        <taxon>Eukaryota</taxon>
        <taxon>Viridiplantae</taxon>
        <taxon>Streptophyta</taxon>
        <taxon>Embryophyta</taxon>
        <taxon>Tracheophyta</taxon>
        <taxon>Spermatophyta</taxon>
        <taxon>Magnoliopsida</taxon>
        <taxon>eudicotyledons</taxon>
        <taxon>Gunneridae</taxon>
        <taxon>Pentapetalae</taxon>
        <taxon>asterids</taxon>
        <taxon>campanulids</taxon>
        <taxon>Asterales</taxon>
        <taxon>Asteraceae</taxon>
        <taxon>Cichorioideae</taxon>
        <taxon>Cichorieae</taxon>
        <taxon>Cichoriinae</taxon>
        <taxon>Cichorium</taxon>
    </lineage>
</organism>
<accession>A0ACB9CWW1</accession>
<evidence type="ECO:0000313" key="2">
    <source>
        <dbReference type="Proteomes" id="UP001055811"/>
    </source>
</evidence>
<name>A0ACB9CWW1_CICIN</name>
<evidence type="ECO:0000313" key="1">
    <source>
        <dbReference type="EMBL" id="KAI3738745.1"/>
    </source>
</evidence>
<dbReference type="EMBL" id="CM042013">
    <property type="protein sequence ID" value="KAI3738745.1"/>
    <property type="molecule type" value="Genomic_DNA"/>
</dbReference>
<sequence length="99" mass="11239">APPDHRRAYESGKSKCKTSRVLAKSPSFSNFYVRVLHMHTFGVPYSPFILSLLPSLYSINRVLGASCRRQGGRRHERNSPNVSLGDDYTTLFMLLPNRL</sequence>
<dbReference type="Proteomes" id="UP001055811">
    <property type="component" value="Linkage Group LG05"/>
</dbReference>